<feature type="compositionally biased region" description="Acidic residues" evidence="1">
    <location>
        <begin position="337"/>
        <end position="369"/>
    </location>
</feature>
<dbReference type="STRING" id="503106.A0A218ZA48"/>
<feature type="compositionally biased region" description="Basic and acidic residues" evidence="1">
    <location>
        <begin position="370"/>
        <end position="381"/>
    </location>
</feature>
<dbReference type="OrthoDB" id="3366823at2759"/>
<protein>
    <recommendedName>
        <fullName evidence="4">RED-like N-terminal domain-containing protein</fullName>
    </recommendedName>
</protein>
<organism evidence="2 3">
    <name type="scientific">Diplocarpon coronariae</name>
    <dbReference type="NCBI Taxonomy" id="2795749"/>
    <lineage>
        <taxon>Eukaryota</taxon>
        <taxon>Fungi</taxon>
        <taxon>Dikarya</taxon>
        <taxon>Ascomycota</taxon>
        <taxon>Pezizomycotina</taxon>
        <taxon>Leotiomycetes</taxon>
        <taxon>Helotiales</taxon>
        <taxon>Drepanopezizaceae</taxon>
        <taxon>Diplocarpon</taxon>
    </lineage>
</organism>
<evidence type="ECO:0000313" key="3">
    <source>
        <dbReference type="Proteomes" id="UP000242519"/>
    </source>
</evidence>
<gene>
    <name evidence="2" type="ORF">B2J93_6973</name>
</gene>
<feature type="compositionally biased region" description="Polar residues" evidence="1">
    <location>
        <begin position="55"/>
        <end position="64"/>
    </location>
</feature>
<feature type="compositionally biased region" description="Basic and acidic residues" evidence="1">
    <location>
        <begin position="311"/>
        <end position="324"/>
    </location>
</feature>
<feature type="region of interest" description="Disordered" evidence="1">
    <location>
        <begin position="1"/>
        <end position="117"/>
    </location>
</feature>
<comment type="caution">
    <text evidence="2">The sequence shown here is derived from an EMBL/GenBank/DDBJ whole genome shotgun (WGS) entry which is preliminary data.</text>
</comment>
<feature type="region of interest" description="Disordered" evidence="1">
    <location>
        <begin position="311"/>
        <end position="547"/>
    </location>
</feature>
<accession>A0A218ZA48</accession>
<dbReference type="Proteomes" id="UP000242519">
    <property type="component" value="Unassembled WGS sequence"/>
</dbReference>
<dbReference type="EMBL" id="MZNU01000088">
    <property type="protein sequence ID" value="OWP04927.1"/>
    <property type="molecule type" value="Genomic_DNA"/>
</dbReference>
<dbReference type="PANTHER" id="PTHR12765">
    <property type="entry name" value="RED PROTEIN IK FACTOR CYTOKINE IK"/>
    <property type="match status" value="1"/>
</dbReference>
<feature type="compositionally biased region" description="Basic residues" evidence="1">
    <location>
        <begin position="516"/>
        <end position="527"/>
    </location>
</feature>
<feature type="compositionally biased region" description="Basic and acidic residues" evidence="1">
    <location>
        <begin position="537"/>
        <end position="547"/>
    </location>
</feature>
<proteinExistence type="predicted"/>
<reference evidence="2 3" key="1">
    <citation type="submission" date="2017-04" db="EMBL/GenBank/DDBJ databases">
        <title>Draft genome sequence of Marssonina coronaria NL1: causal agent of apple blotch.</title>
        <authorList>
            <person name="Cheng Q."/>
        </authorList>
    </citation>
    <scope>NUCLEOTIDE SEQUENCE [LARGE SCALE GENOMIC DNA]</scope>
    <source>
        <strain evidence="2 3">NL1</strain>
    </source>
</reference>
<sequence>MNNSQFRKLVNDTPARQPIPPSPANKRTPSHHGATPSALGSRMRSSIPMTPRTVAGSSSTNSFARQLAERDASASGPSIKKFRSAAAPKGSKLADGYTDRSKQLRTAGDEGSEENEKVTRVKALEEMMKLQQIDEPTFLKLRDEILGDEIKDRAKLVKGLDWRLLERVRRGEVGVEDVLEGSEIGKNAVAKEGVDENREDIDNELDRLEELEVESVVRERDKKTGEMAPPALTGKKRNRNQILADLKAARNAAKEAAAPSLGAKFKKVGERRAEGRIERDGKGREVLITIDEHGNEKRKVRRVQVEEPVLEKGHGLLMPDKDAKPMGMEVPEIPQGVEEDEEIKIFDDVDDEYDPLAGLEDDDSEEDAEKGEGEVADESQKSQKPQEPASGSMAPPPRPVPSRNYFNEPGKASPTPSDSSKPAALSDPTLLAALRKASSLNLPAAEPSTEEAAKEARRKKMLEREDRDAQDMDMGFGSSRFADEEDFEEKKVKLSEWSSKGGTSDGENDGKGDGKGKRKRGPKKRKGNVNSAADVLRVMERRKASDS</sequence>
<name>A0A218ZA48_9HELO</name>
<evidence type="ECO:0000313" key="2">
    <source>
        <dbReference type="EMBL" id="OWP04927.1"/>
    </source>
</evidence>
<dbReference type="InParanoid" id="A0A218ZA48"/>
<feature type="region of interest" description="Disordered" evidence="1">
    <location>
        <begin position="218"/>
        <end position="239"/>
    </location>
</feature>
<dbReference type="InterPro" id="IPR039896">
    <property type="entry name" value="Red-like"/>
</dbReference>
<evidence type="ECO:0000256" key="1">
    <source>
        <dbReference type="SAM" id="MobiDB-lite"/>
    </source>
</evidence>
<dbReference type="AlphaFoldDB" id="A0A218ZA48"/>
<evidence type="ECO:0008006" key="4">
    <source>
        <dbReference type="Google" id="ProtNLM"/>
    </source>
</evidence>
<keyword evidence="3" id="KW-1185">Reference proteome</keyword>